<dbReference type="InterPro" id="IPR000587">
    <property type="entry name" value="Creatinase_N"/>
</dbReference>
<evidence type="ECO:0000259" key="1">
    <source>
        <dbReference type="Pfam" id="PF00557"/>
    </source>
</evidence>
<dbReference type="Pfam" id="PF00557">
    <property type="entry name" value="Peptidase_M24"/>
    <property type="match status" value="1"/>
</dbReference>
<dbReference type="SUPFAM" id="SSF55920">
    <property type="entry name" value="Creatinase/aminopeptidase"/>
    <property type="match status" value="1"/>
</dbReference>
<evidence type="ECO:0000313" key="3">
    <source>
        <dbReference type="EMBL" id="ABO50290.1"/>
    </source>
</evidence>
<dbReference type="InterPro" id="IPR000994">
    <property type="entry name" value="Pept_M24"/>
</dbReference>
<protein>
    <submittedName>
        <fullName evidence="3">Creatinase</fullName>
    </submittedName>
</protein>
<dbReference type="SUPFAM" id="SSF53092">
    <property type="entry name" value="Creatinase/prolidase N-terminal domain"/>
    <property type="match status" value="1"/>
</dbReference>
<dbReference type="PANTHER" id="PTHR46112">
    <property type="entry name" value="AMINOPEPTIDASE"/>
    <property type="match status" value="1"/>
</dbReference>
<dbReference type="CDD" id="cd01066">
    <property type="entry name" value="APP_MetAP"/>
    <property type="match status" value="1"/>
</dbReference>
<dbReference type="HOGENOM" id="CLU_017266_10_0_9"/>
<evidence type="ECO:0000259" key="2">
    <source>
        <dbReference type="Pfam" id="PF01321"/>
    </source>
</evidence>
<dbReference type="STRING" id="349161.Dred_1765"/>
<reference evidence="3 4" key="1">
    <citation type="submission" date="2007-03" db="EMBL/GenBank/DDBJ databases">
        <title>Complete sequence of Desulfotomaculum reducens MI-1.</title>
        <authorList>
            <consortium name="US DOE Joint Genome Institute"/>
            <person name="Copeland A."/>
            <person name="Lucas S."/>
            <person name="Lapidus A."/>
            <person name="Barry K."/>
            <person name="Detter J.C."/>
            <person name="Glavina del Rio T."/>
            <person name="Hammon N."/>
            <person name="Israni S."/>
            <person name="Dalin E."/>
            <person name="Tice H."/>
            <person name="Pitluck S."/>
            <person name="Sims D."/>
            <person name="Brettin T."/>
            <person name="Bruce D."/>
            <person name="Han C."/>
            <person name="Tapia R."/>
            <person name="Schmutz J."/>
            <person name="Larimer F."/>
            <person name="Land M."/>
            <person name="Hauser L."/>
            <person name="Kyrpides N."/>
            <person name="Kim E."/>
            <person name="Tebo B.M."/>
            <person name="Richardson P."/>
        </authorList>
    </citation>
    <scope>NUCLEOTIDE SEQUENCE [LARGE SCALE GENOMIC DNA]</scope>
    <source>
        <strain evidence="3 4">MI-1</strain>
    </source>
</reference>
<evidence type="ECO:0000313" key="4">
    <source>
        <dbReference type="Proteomes" id="UP000001556"/>
    </source>
</evidence>
<keyword evidence="4" id="KW-1185">Reference proteome</keyword>
<dbReference type="InterPro" id="IPR036005">
    <property type="entry name" value="Creatinase/aminopeptidase-like"/>
</dbReference>
<dbReference type="Proteomes" id="UP000001556">
    <property type="component" value="Chromosome"/>
</dbReference>
<dbReference type="AlphaFoldDB" id="A4J5D7"/>
<dbReference type="KEGG" id="drm:Dred_1765"/>
<gene>
    <name evidence="3" type="ordered locus">Dred_1765</name>
</gene>
<name>A4J5D7_DESRM</name>
<dbReference type="Gene3D" id="3.90.230.10">
    <property type="entry name" value="Creatinase/methionine aminopeptidase superfamily"/>
    <property type="match status" value="1"/>
</dbReference>
<dbReference type="RefSeq" id="WP_011878104.1">
    <property type="nucleotide sequence ID" value="NC_009253.1"/>
</dbReference>
<organism evidence="3 4">
    <name type="scientific">Desulforamulus reducens (strain ATCC BAA-1160 / DSM 100696 / MI-1)</name>
    <name type="common">Desulfotomaculum reducens</name>
    <dbReference type="NCBI Taxonomy" id="349161"/>
    <lineage>
        <taxon>Bacteria</taxon>
        <taxon>Bacillati</taxon>
        <taxon>Bacillota</taxon>
        <taxon>Clostridia</taxon>
        <taxon>Eubacteriales</taxon>
        <taxon>Peptococcaceae</taxon>
        <taxon>Desulforamulus</taxon>
    </lineage>
</organism>
<proteinExistence type="predicted"/>
<dbReference type="EMBL" id="CP000612">
    <property type="protein sequence ID" value="ABO50290.1"/>
    <property type="molecule type" value="Genomic_DNA"/>
</dbReference>
<dbReference type="OrthoDB" id="9806388at2"/>
<sequence length="397" mass="44483">MQMKLTPKSEIDVRISRLQEKLRELTLDGTLILLNSDMFYFSGTVQTSYLYVPVSGDPVLMIKKSLQRGRNESPLKNIVSLESPKEIPAILSTFGYVRFNKIGLELDVLPVNLYKRYQKIFHNSQFLDISPVIKDIRAIKSPYEIELLRDALSVIDQAHRAVPTFLREGMLEIELAALFEAEMRKRGYSGCCKMRAFNQDLFLGNTCTGNSASTPSFFDGPVGGTGVSVTHPHGAGWKKVCRNEVVYIDYTCVVHGYTGDQTRIFCIGELNQQMEKAFDAALLIQSEIIKAIKPGTPAEEPYLMAVKLAEEMGYKDHFMGYMKDKVRFIGHGIGLELDEFPILAKGLKTPILPGMTFALEPKFVFSEGAIGIENSFVMTEKGPEYLSVTPNAITYIE</sequence>
<feature type="domain" description="Peptidase M24" evidence="1">
    <location>
        <begin position="146"/>
        <end position="380"/>
    </location>
</feature>
<dbReference type="Pfam" id="PF01321">
    <property type="entry name" value="Creatinase_N"/>
    <property type="match status" value="1"/>
</dbReference>
<dbReference type="PANTHER" id="PTHR46112:SF2">
    <property type="entry name" value="XAA-PRO AMINOPEPTIDASE P-RELATED"/>
    <property type="match status" value="1"/>
</dbReference>
<dbReference type="InterPro" id="IPR050659">
    <property type="entry name" value="Peptidase_M24B"/>
</dbReference>
<dbReference type="InterPro" id="IPR029149">
    <property type="entry name" value="Creatin/AminoP/Spt16_N"/>
</dbReference>
<feature type="domain" description="Creatinase N-terminal" evidence="2">
    <location>
        <begin position="14"/>
        <end position="139"/>
    </location>
</feature>
<accession>A4J5D7</accession>
<dbReference type="eggNOG" id="COG0006">
    <property type="taxonomic scope" value="Bacteria"/>
</dbReference>
<dbReference type="Gene3D" id="3.40.350.10">
    <property type="entry name" value="Creatinase/prolidase N-terminal domain"/>
    <property type="match status" value="1"/>
</dbReference>